<comment type="caution">
    <text evidence="3">The sequence shown here is derived from an EMBL/GenBank/DDBJ whole genome shotgun (WGS) entry which is preliminary data.</text>
</comment>
<reference evidence="3 4" key="1">
    <citation type="journal article" date="2013" name="Mar. Genomics">
        <title>Expression of sulfatases in Rhodopirellula baltica and the diversity of sulfatases in the genus Rhodopirellula.</title>
        <authorList>
            <person name="Wegner C.E."/>
            <person name="Richter-Heitmann T."/>
            <person name="Klindworth A."/>
            <person name="Klockow C."/>
            <person name="Richter M."/>
            <person name="Achstetter T."/>
            <person name="Glockner F.O."/>
            <person name="Harder J."/>
        </authorList>
    </citation>
    <scope>NUCLEOTIDE SEQUENCE [LARGE SCALE GENOMIC DNA]</scope>
    <source>
        <strain evidence="3 4">SH28</strain>
    </source>
</reference>
<keyword evidence="1" id="KW-0812">Transmembrane</keyword>
<dbReference type="SUPFAM" id="SSF54523">
    <property type="entry name" value="Pili subunits"/>
    <property type="match status" value="1"/>
</dbReference>
<dbReference type="EMBL" id="AMCW01000137">
    <property type="protein sequence ID" value="EKJ99734.1"/>
    <property type="molecule type" value="Genomic_DNA"/>
</dbReference>
<accession>K5C9F7</accession>
<dbReference type="PANTHER" id="PTHR30093:SF2">
    <property type="entry name" value="TYPE II SECRETION SYSTEM PROTEIN H"/>
    <property type="match status" value="1"/>
</dbReference>
<dbReference type="Proteomes" id="UP000007993">
    <property type="component" value="Unassembled WGS sequence"/>
</dbReference>
<proteinExistence type="predicted"/>
<dbReference type="InterPro" id="IPR045584">
    <property type="entry name" value="Pilin-like"/>
</dbReference>
<protein>
    <submittedName>
        <fullName evidence="3">Protein containing DUF1559</fullName>
    </submittedName>
</protein>
<keyword evidence="1" id="KW-0472">Membrane</keyword>
<feature type="domain" description="DUF1559" evidence="2">
    <location>
        <begin position="59"/>
        <end position="370"/>
    </location>
</feature>
<dbReference type="PATRIC" id="fig|993517.3.peg.5234"/>
<dbReference type="PANTHER" id="PTHR30093">
    <property type="entry name" value="GENERAL SECRETION PATHWAY PROTEIN G"/>
    <property type="match status" value="1"/>
</dbReference>
<evidence type="ECO:0000259" key="2">
    <source>
        <dbReference type="Pfam" id="PF07596"/>
    </source>
</evidence>
<evidence type="ECO:0000313" key="3">
    <source>
        <dbReference type="EMBL" id="EKJ99734.1"/>
    </source>
</evidence>
<sequence length="505" mass="55337">MNRNVAAKLETQSSQCGCNRLFLWSSPMKSKLTLTDLILVGVVASVGFSLLLPAVLRQRAAARNIQCSNNLAMLGLAMHNYHAAYNQLPPGLGGTVGGEDDTCNQGRLSPLVTLSPFLEQQALWEKIANPYVSPKTGKRFPPMGPAPWFDSAEYTPWASAFATLRCPDDMQTKPEVPEQETIVVTTLAMPELPPGAIDPATFCNYVFSYGDGTYLMGEKIDQKNAESMRRVQAGMRGAFSGNQRMRFRDFLDGLSNTIGMSETITPDENDAKESHIAQGIKGLSLNPSLCLKTYDGNHTDWWDVRRGSRWADGALAISGFQTVLPPNSPTCLSDLGMEDPIASASSRHADGVHALMMDGRTVFVRDSIDTGDLSQPGVSIGSEYTRPGSRSPYGVWGAMGSRAAREVLASPITNNASIEEVVREQRNPDQAAAAEESWTTWTDHDGEHRLKAKLNRIIDRETVELEDSKGILHRVPLNTLSDRHIIMAVMMYERELESKAASKSE</sequence>
<dbReference type="AlphaFoldDB" id="K5C9F7"/>
<dbReference type="Pfam" id="PF07596">
    <property type="entry name" value="SBP_bac_10"/>
    <property type="match status" value="1"/>
</dbReference>
<evidence type="ECO:0000313" key="4">
    <source>
        <dbReference type="Proteomes" id="UP000007993"/>
    </source>
</evidence>
<organism evidence="3 4">
    <name type="scientific">Rhodopirellula baltica SH28</name>
    <dbReference type="NCBI Taxonomy" id="993517"/>
    <lineage>
        <taxon>Bacteria</taxon>
        <taxon>Pseudomonadati</taxon>
        <taxon>Planctomycetota</taxon>
        <taxon>Planctomycetia</taxon>
        <taxon>Pirellulales</taxon>
        <taxon>Pirellulaceae</taxon>
        <taxon>Rhodopirellula</taxon>
    </lineage>
</organism>
<dbReference type="InterPro" id="IPR011453">
    <property type="entry name" value="DUF1559"/>
</dbReference>
<feature type="transmembrane region" description="Helical" evidence="1">
    <location>
        <begin position="37"/>
        <end position="56"/>
    </location>
</feature>
<evidence type="ECO:0000256" key="1">
    <source>
        <dbReference type="SAM" id="Phobius"/>
    </source>
</evidence>
<name>K5C9F7_RHOBT</name>
<keyword evidence="1" id="KW-1133">Transmembrane helix</keyword>
<gene>
    <name evidence="3" type="ORF">RBSH_04818</name>
</gene>